<evidence type="ECO:0000313" key="3">
    <source>
        <dbReference type="Proteomes" id="UP001596035"/>
    </source>
</evidence>
<gene>
    <name evidence="2" type="ORF">ACFPWV_27345</name>
</gene>
<keyword evidence="1" id="KW-0472">Membrane</keyword>
<evidence type="ECO:0008006" key="4">
    <source>
        <dbReference type="Google" id="ProtNLM"/>
    </source>
</evidence>
<comment type="caution">
    <text evidence="2">The sequence shown here is derived from an EMBL/GenBank/DDBJ whole genome shotgun (WGS) entry which is preliminary data.</text>
</comment>
<keyword evidence="1" id="KW-0812">Transmembrane</keyword>
<proteinExistence type="predicted"/>
<evidence type="ECO:0000256" key="1">
    <source>
        <dbReference type="SAM" id="Phobius"/>
    </source>
</evidence>
<name>A0ABW0E0Q9_9ACTN</name>
<protein>
    <recommendedName>
        <fullName evidence="4">PH domain-containing protein</fullName>
    </recommendedName>
</protein>
<dbReference type="RefSeq" id="WP_344567395.1">
    <property type="nucleotide sequence ID" value="NZ_BAAATG010000054.1"/>
</dbReference>
<dbReference type="EMBL" id="JBHSKN010000026">
    <property type="protein sequence ID" value="MFC5243584.1"/>
    <property type="molecule type" value="Genomic_DNA"/>
</dbReference>
<sequence>MTAGPPEPYVWRAGWPARVAAAGSCLLFVVLAERPHGGTLADPRPGAVFFAVWTSLVAGWLCCRVGLWRITADRDGVHIRRMWAVTFLPWSRIGRAELRRDGLLEFVGATEIPLAGLFAPSWADRLARRRGAGVRAAQVLTEMARSPGLRPQVRAGRAATGSAFAHRALPLAVAVFAAAECIHR</sequence>
<feature type="transmembrane region" description="Helical" evidence="1">
    <location>
        <begin position="48"/>
        <end position="72"/>
    </location>
</feature>
<accession>A0ABW0E0Q9</accession>
<dbReference type="Proteomes" id="UP001596035">
    <property type="component" value="Unassembled WGS sequence"/>
</dbReference>
<keyword evidence="3" id="KW-1185">Reference proteome</keyword>
<keyword evidence="1" id="KW-1133">Transmembrane helix</keyword>
<organism evidence="2 3">
    <name type="scientific">Streptomyces atrovirens</name>
    <dbReference type="NCBI Taxonomy" id="285556"/>
    <lineage>
        <taxon>Bacteria</taxon>
        <taxon>Bacillati</taxon>
        <taxon>Actinomycetota</taxon>
        <taxon>Actinomycetes</taxon>
        <taxon>Kitasatosporales</taxon>
        <taxon>Streptomycetaceae</taxon>
        <taxon>Streptomyces</taxon>
    </lineage>
</organism>
<evidence type="ECO:0000313" key="2">
    <source>
        <dbReference type="EMBL" id="MFC5243584.1"/>
    </source>
</evidence>
<reference evidence="3" key="1">
    <citation type="journal article" date="2019" name="Int. J. Syst. Evol. Microbiol.">
        <title>The Global Catalogue of Microorganisms (GCM) 10K type strain sequencing project: providing services to taxonomists for standard genome sequencing and annotation.</title>
        <authorList>
            <consortium name="The Broad Institute Genomics Platform"/>
            <consortium name="The Broad Institute Genome Sequencing Center for Infectious Disease"/>
            <person name="Wu L."/>
            <person name="Ma J."/>
        </authorList>
    </citation>
    <scope>NUCLEOTIDE SEQUENCE [LARGE SCALE GENOMIC DNA]</scope>
    <source>
        <strain evidence="3">CGMCC 4.7131</strain>
    </source>
</reference>